<feature type="compositionally biased region" description="Low complexity" evidence="1">
    <location>
        <begin position="81"/>
        <end position="91"/>
    </location>
</feature>
<evidence type="ECO:0000259" key="2">
    <source>
        <dbReference type="Pfam" id="PF20262"/>
    </source>
</evidence>
<dbReference type="GO" id="GO:0005261">
    <property type="term" value="F:monoatomic cation channel activity"/>
    <property type="evidence" value="ECO:0007669"/>
    <property type="project" value="TreeGrafter"/>
</dbReference>
<feature type="region of interest" description="Disordered" evidence="1">
    <location>
        <begin position="1"/>
        <end position="104"/>
    </location>
</feature>
<reference evidence="3 4" key="1">
    <citation type="journal article" date="2016" name="Mol. Biol. Evol.">
        <title>Comparative Genomics of Early-Diverging Mushroom-Forming Fungi Provides Insights into the Origins of Lignocellulose Decay Capabilities.</title>
        <authorList>
            <person name="Nagy L.G."/>
            <person name="Riley R."/>
            <person name="Tritt A."/>
            <person name="Adam C."/>
            <person name="Daum C."/>
            <person name="Floudas D."/>
            <person name="Sun H."/>
            <person name="Yadav J.S."/>
            <person name="Pangilinan J."/>
            <person name="Larsson K.H."/>
            <person name="Matsuura K."/>
            <person name="Barry K."/>
            <person name="Labutti K."/>
            <person name="Kuo R."/>
            <person name="Ohm R.A."/>
            <person name="Bhattacharya S.S."/>
            <person name="Shirouzu T."/>
            <person name="Yoshinaga Y."/>
            <person name="Martin F.M."/>
            <person name="Grigoriev I.V."/>
            <person name="Hibbett D.S."/>
        </authorList>
    </citation>
    <scope>NUCLEOTIDE SEQUENCE [LARGE SCALE GENOMIC DNA]</scope>
    <source>
        <strain evidence="3 4">CBS 109695</strain>
    </source>
</reference>
<feature type="compositionally biased region" description="Low complexity" evidence="1">
    <location>
        <begin position="1078"/>
        <end position="1090"/>
    </location>
</feature>
<feature type="compositionally biased region" description="Basic and acidic residues" evidence="1">
    <location>
        <begin position="1923"/>
        <end position="1934"/>
    </location>
</feature>
<feature type="compositionally biased region" description="Polar residues" evidence="1">
    <location>
        <begin position="1"/>
        <end position="12"/>
    </location>
</feature>
<dbReference type="PANTHER" id="PTHR31781:SF1">
    <property type="entry name" value="PROTEIN UNC-80 HOMOLOG"/>
    <property type="match status" value="1"/>
</dbReference>
<feature type="region of interest" description="Disordered" evidence="1">
    <location>
        <begin position="2140"/>
        <end position="2166"/>
    </location>
</feature>
<dbReference type="EMBL" id="KV417481">
    <property type="protein sequence ID" value="KZP33737.1"/>
    <property type="molecule type" value="Genomic_DNA"/>
</dbReference>
<name>A0A166WGM4_9AGAM</name>
<feature type="region of interest" description="Disordered" evidence="1">
    <location>
        <begin position="1074"/>
        <end position="1112"/>
    </location>
</feature>
<feature type="region of interest" description="Disordered" evidence="1">
    <location>
        <begin position="116"/>
        <end position="139"/>
    </location>
</feature>
<dbReference type="GO" id="GO:0034703">
    <property type="term" value="C:cation channel complex"/>
    <property type="evidence" value="ECO:0007669"/>
    <property type="project" value="TreeGrafter"/>
</dbReference>
<feature type="region of interest" description="Disordered" evidence="1">
    <location>
        <begin position="1919"/>
        <end position="1938"/>
    </location>
</feature>
<dbReference type="InterPro" id="IPR016024">
    <property type="entry name" value="ARM-type_fold"/>
</dbReference>
<dbReference type="PANTHER" id="PTHR31781">
    <property type="entry name" value="UNC80"/>
    <property type="match status" value="1"/>
</dbReference>
<feature type="domain" description="Protein UNC80 C-terminal" evidence="2">
    <location>
        <begin position="1367"/>
        <end position="1515"/>
    </location>
</feature>
<keyword evidence="4" id="KW-1185">Reference proteome</keyword>
<accession>A0A166WGM4</accession>
<feature type="compositionally biased region" description="Low complexity" evidence="1">
    <location>
        <begin position="227"/>
        <end position="238"/>
    </location>
</feature>
<organism evidence="3 4">
    <name type="scientific">Athelia psychrophila</name>
    <dbReference type="NCBI Taxonomy" id="1759441"/>
    <lineage>
        <taxon>Eukaryota</taxon>
        <taxon>Fungi</taxon>
        <taxon>Dikarya</taxon>
        <taxon>Basidiomycota</taxon>
        <taxon>Agaricomycotina</taxon>
        <taxon>Agaricomycetes</taxon>
        <taxon>Agaricomycetidae</taxon>
        <taxon>Atheliales</taxon>
        <taxon>Atheliaceae</taxon>
        <taxon>Athelia</taxon>
    </lineage>
</organism>
<dbReference type="STRING" id="436010.A0A166WGM4"/>
<dbReference type="Proteomes" id="UP000076532">
    <property type="component" value="Unassembled WGS sequence"/>
</dbReference>
<sequence length="2282" mass="250928">MPRTASSPSEDLSSLAYLSGPPEKTGTSSRTFFRNPLTLTRPSSPWSDKPTVESPESENDPFALPSAQSKSSPKRPWAVLSPGSRSGSPSRADAPPIPPVSPSKARWDHLRQHVLPVSPTTTDPPPHPLVPPVPPTGPPPALPSARLPTPKQSRFARLGFRQVVEHVREATVADHSHAFAEDVLRACWQARFPEPAKGSKVDQVASFNTGVSSTGVAPRKQELRRPQSSQSLALGSGQTPSVKHIHAMLLHYATPSHSQPAVASALPHETQILASLLAPFTARTSGARADEERWFSIESYEIAVKTWKPAGVQFGVDRCLWCCKAAAMAPDALRMRILSSLSALLLSDKAVKLTTPGAVLSLSQGLFSLLSALAFLSCKSVDVALVNELIRAVHAAECVDLIPQILEKEYQFAPSDDDDLGSVTHALVLTGMGNFLEHGAEASRRWVLRYSVEEYWNEPQVSFTPLLSRIHLRKLCIFARGLLSLLTSRSGDPRIARVDAGVVLRLLRDRMLPEVESASGPDGNGADAMAHLIRVVLELLCIDDSKEITNWASSTVAYWYRERSEWKLGFEKKVQQLIAESDWPTTLRILSALVRVLPDDVRKLAVSSFLSVLNDQLVAEPPARPCLPLTGLLDDISHLYPQLFYKPLFACAASAKELTVQNHLSILTIIARFLPDFWTRDPEMVSVALMSEGSNKAQQAVPTMGKARLGQCALLVELIASAQALRKAEAATSQPGPSHVAAVKFFAVLETRIGILLNAKEKTVLVPLSQRALFCAFFLEIRMLTRSLKTASWLATVIDWLEHPANAGHRDAKADSADGGDSEFEITVDKLEMLYVSAQNSFRESHKRRSTMMLSFNADKLVGNERNTDIIELFDLRFTFLTSLGNGFRYNILHLLVALYGMLSQEEYRKMGPFLWYQCLVDIEPPAVLFACFLTMQCAEKTSGEFLRIVENDIHSSVSDTRLQCVRKISTLFNWRFQLLSQNVVTDRTHRRPFKLARGPLAFVATDIGSSLFVLEEDVSQSKDALPLELRKRLAEIGWAEEDEVADQQQEWTRTPMSLLPSTELDLAGNVAPTMQTSSSAPLASPLASPMNTPSSPGKGADLARNKSSSSRHFHGVKRRSVFVPSLSAIFPQLAALVYDPDFAVATAARDTILDLMRNDPALLTRPIFDLLTEGTDTFAVAITSFRALEHVAQILPPAMAHHVFNHLAGFLKYVAKNVETPYALGAFANTVPTLARIVTQVSDMSIREIRRAKVEIFLVPSGSLWFPSTSPAGPMFPRIYEPSDNPFESAPSHLVDITMIRLSQNMLFLAMLKRNPQDVQMIRKNMARLVLPSREDKGDAKPLKLHDFMPCKAGSQRHVSSSADASLIGLSLMISRSYLLLVAQIFRSMSRHLNDRNELAVLIDGLNRVLLAHGDDIGIVSQALIALMVASTRFRRLFTSGGGYTLFMPALVKIYTECEQHSGIKLAIEYAVNRFYALHQEGFIFQSLDIIAHVMMAHDIDQSWVARSVYTLFSTLRRGVAHTTPDAAGIHDSNKSQEREALIVRTAEDKPQTFLASLRKGNKGTVAVVANLPEEYEAKRLALDDFVRLFLTVIAHDPTILRGQHFLRFLRYLTPHLYHTSNSARSVLRDGIDALGTVLIKAAAKAKAPESALLHSMEDLGFDNPSHEAVLENQLLGKSKTPSDIGAMRLDYLSMIIAFTTVGGTLPSSTSQKIMDLVKSMLTQSADENKGPIAHFFSEYTRTSLLRDPAPTLKEVVTFFGQLAPVVGTYASVVDFSGVFDTITQLAEDPLYANEPTFSRLVSSQICSAAISACGSAAAEKTLLSMPSRPSTIRLMAAAIFLRGADVMAELEKHHASYELLIGIVLPLVMVLKTTADVVSDGHWTDSWRRDVHARTWTRLLTYLMSACQKKENIRDAPAVPERTRTQTQDKRRTMPSSKARMMTLVAAIQIIKTIIVRAEEDLSAHLPGIWSRIGSFIKSILADGDATFALTSQDYSAPPSPAPTPRGSTSFPTMAPSVFGGVSTLVSLAKPRVIDYCMWSMFELLCLCRTPLVIQMRLFIQEKVVILDQELRYHQSAGIGRPRSRRISSGMFSKPRRRMSGYLSGAASIENSPTLGASASFPSEPSLFHLDPFRQAGFERSGSSSPGGMSDSSGGPRIVHLGPVPASSASTFRRSISPGGGVAMNKTATIKSVSLAMETYRRIRLVQTCMGYEGLLPLPSIGNDGFDIDEDQGNANAWSKKQAVTALVKEIRELMVEFEDPWREVEDDVVLIDADQSGNF</sequence>
<feature type="compositionally biased region" description="Low complexity" evidence="1">
    <location>
        <begin position="2143"/>
        <end position="2157"/>
    </location>
</feature>
<dbReference type="OrthoDB" id="5584001at2759"/>
<dbReference type="GO" id="GO:0055080">
    <property type="term" value="P:monoatomic cation homeostasis"/>
    <property type="evidence" value="ECO:0007669"/>
    <property type="project" value="TreeGrafter"/>
</dbReference>
<evidence type="ECO:0000313" key="3">
    <source>
        <dbReference type="EMBL" id="KZP33737.1"/>
    </source>
</evidence>
<dbReference type="Pfam" id="PF20262">
    <property type="entry name" value="UNC80_C"/>
    <property type="match status" value="1"/>
</dbReference>
<protein>
    <recommendedName>
        <fullName evidence="2">Protein UNC80 C-terminal domain-containing protein</fullName>
    </recommendedName>
</protein>
<gene>
    <name evidence="3" type="ORF">FIBSPDRAFT_720070</name>
</gene>
<evidence type="ECO:0000256" key="1">
    <source>
        <dbReference type="SAM" id="MobiDB-lite"/>
    </source>
</evidence>
<dbReference type="InterPro" id="IPR046460">
    <property type="entry name" value="UNC80_C"/>
</dbReference>
<dbReference type="SUPFAM" id="SSF48371">
    <property type="entry name" value="ARM repeat"/>
    <property type="match status" value="1"/>
</dbReference>
<feature type="compositionally biased region" description="Pro residues" evidence="1">
    <location>
        <begin position="122"/>
        <end position="139"/>
    </location>
</feature>
<proteinExistence type="predicted"/>
<feature type="region of interest" description="Disordered" evidence="1">
    <location>
        <begin position="210"/>
        <end position="238"/>
    </location>
</feature>
<feature type="compositionally biased region" description="Polar residues" evidence="1">
    <location>
        <begin position="25"/>
        <end position="46"/>
    </location>
</feature>
<evidence type="ECO:0000313" key="4">
    <source>
        <dbReference type="Proteomes" id="UP000076532"/>
    </source>
</evidence>